<evidence type="ECO:0000313" key="5">
    <source>
        <dbReference type="Proteomes" id="UP000001880"/>
    </source>
</evidence>
<dbReference type="PROSITE" id="PS51257">
    <property type="entry name" value="PROKAR_LIPOPROTEIN"/>
    <property type="match status" value="1"/>
</dbReference>
<dbReference type="RefSeq" id="WP_012825385.1">
    <property type="nucleotide sequence ID" value="NC_013440.1"/>
</dbReference>
<proteinExistence type="predicted"/>
<accession>D0LGL2</accession>
<gene>
    <name evidence="4" type="ordered locus">Hoch_0117</name>
</gene>
<feature type="transmembrane region" description="Helical" evidence="1">
    <location>
        <begin position="252"/>
        <end position="274"/>
    </location>
</feature>
<name>D0LGL2_HALO1</name>
<keyword evidence="1" id="KW-1133">Transmembrane helix</keyword>
<dbReference type="KEGG" id="hoh:Hoch_0117"/>
<dbReference type="AlphaFoldDB" id="D0LGL2"/>
<protein>
    <submittedName>
        <fullName evidence="4">SpoIID/LytB domain protein</fullName>
    </submittedName>
</protein>
<keyword evidence="5" id="KW-1185">Reference proteome</keyword>
<dbReference type="InterPro" id="IPR013693">
    <property type="entry name" value="SpoIID/LytB_N"/>
</dbReference>
<sequence length="292" mass="31439">MRAFRVGCCAAAFAIAFALAACSDEDPVEIERDGLDEAYCQALVTGYPLVDVESEYLPRVVQCENGNAGFEALKAQAVAARAYLYYKLDQAGEIADGPQDQVYGCGRAPSPRVHAAVRATSGEILTYRGFQVAGFYVAGAKLRPPSCTTDDKLPSRLAVEDPFGTEHYVTYNEGRSGEDIEQTTLGLVNPANRSNRGAKSQNGAACLAAKGWNYEEILRFYYGADIELVQTSGPCVVPAAERSVRPGSRGSAWIGAAAMVLALVIGWMLIATALRTRSPGGRSRRRGRARRR</sequence>
<dbReference type="eggNOG" id="COG2385">
    <property type="taxonomic scope" value="Bacteria"/>
</dbReference>
<keyword evidence="1" id="KW-0812">Transmembrane</keyword>
<evidence type="ECO:0000256" key="2">
    <source>
        <dbReference type="SAM" id="SignalP"/>
    </source>
</evidence>
<feature type="signal peptide" evidence="2">
    <location>
        <begin position="1"/>
        <end position="20"/>
    </location>
</feature>
<keyword evidence="1" id="KW-0472">Membrane</keyword>
<feature type="domain" description="Sporulation stage II protein D amidase enhancer LytB N-terminal" evidence="3">
    <location>
        <begin position="55"/>
        <end position="127"/>
    </location>
</feature>
<evidence type="ECO:0000259" key="3">
    <source>
        <dbReference type="Pfam" id="PF08486"/>
    </source>
</evidence>
<keyword evidence="2" id="KW-0732">Signal</keyword>
<dbReference type="STRING" id="502025.Hoch_0117"/>
<dbReference type="OrthoDB" id="240606at2"/>
<reference evidence="4 5" key="1">
    <citation type="journal article" date="2010" name="Stand. Genomic Sci.">
        <title>Complete genome sequence of Haliangium ochraceum type strain (SMP-2).</title>
        <authorList>
            <consortium name="US DOE Joint Genome Institute (JGI-PGF)"/>
            <person name="Ivanova N."/>
            <person name="Daum C."/>
            <person name="Lang E."/>
            <person name="Abt B."/>
            <person name="Kopitz M."/>
            <person name="Saunders E."/>
            <person name="Lapidus A."/>
            <person name="Lucas S."/>
            <person name="Glavina Del Rio T."/>
            <person name="Nolan M."/>
            <person name="Tice H."/>
            <person name="Copeland A."/>
            <person name="Cheng J.F."/>
            <person name="Chen F."/>
            <person name="Bruce D."/>
            <person name="Goodwin L."/>
            <person name="Pitluck S."/>
            <person name="Mavromatis K."/>
            <person name="Pati A."/>
            <person name="Mikhailova N."/>
            <person name="Chen A."/>
            <person name="Palaniappan K."/>
            <person name="Land M."/>
            <person name="Hauser L."/>
            <person name="Chang Y.J."/>
            <person name="Jeffries C.D."/>
            <person name="Detter J.C."/>
            <person name="Brettin T."/>
            <person name="Rohde M."/>
            <person name="Goker M."/>
            <person name="Bristow J."/>
            <person name="Markowitz V."/>
            <person name="Eisen J.A."/>
            <person name="Hugenholtz P."/>
            <person name="Kyrpides N.C."/>
            <person name="Klenk H.P."/>
        </authorList>
    </citation>
    <scope>NUCLEOTIDE SEQUENCE [LARGE SCALE GENOMIC DNA]</scope>
    <source>
        <strain evidence="5">DSM 14365 / CIP 107738 / JCM 11303 / AJ 13395 / SMP-2</strain>
    </source>
</reference>
<organism evidence="4 5">
    <name type="scientific">Haliangium ochraceum (strain DSM 14365 / JCM 11303 / SMP-2)</name>
    <dbReference type="NCBI Taxonomy" id="502025"/>
    <lineage>
        <taxon>Bacteria</taxon>
        <taxon>Pseudomonadati</taxon>
        <taxon>Myxococcota</taxon>
        <taxon>Polyangia</taxon>
        <taxon>Haliangiales</taxon>
        <taxon>Kofleriaceae</taxon>
        <taxon>Haliangium</taxon>
    </lineage>
</organism>
<evidence type="ECO:0000313" key="4">
    <source>
        <dbReference type="EMBL" id="ACY12758.1"/>
    </source>
</evidence>
<dbReference type="Proteomes" id="UP000001880">
    <property type="component" value="Chromosome"/>
</dbReference>
<feature type="chain" id="PRO_5003010196" evidence="2">
    <location>
        <begin position="21"/>
        <end position="292"/>
    </location>
</feature>
<dbReference type="HOGENOM" id="CLU_952387_0_0_7"/>
<evidence type="ECO:0000256" key="1">
    <source>
        <dbReference type="SAM" id="Phobius"/>
    </source>
</evidence>
<dbReference type="EMBL" id="CP001804">
    <property type="protein sequence ID" value="ACY12758.1"/>
    <property type="molecule type" value="Genomic_DNA"/>
</dbReference>
<dbReference type="Pfam" id="PF08486">
    <property type="entry name" value="SpoIID"/>
    <property type="match status" value="1"/>
</dbReference>